<evidence type="ECO:0000313" key="2">
    <source>
        <dbReference type="Proteomes" id="UP000032675"/>
    </source>
</evidence>
<sequence>MGVPDGYMQDSAGRLVPRDKVKPEHLMVDELVRELFDGAADLRNALCGFRLKAFDDIRTILALIAEKYGTTYGGQKGNITLTSYDGLKKLTIAMGDSISFGPELQAAKSLIDSCLGRWSKGADENLRVIVTDAFEVGKEGKIRTDKILSLRRLNIDDEEWLRAMQAISDSIRIDATKAYIRFHERDRPEDDFRRVPLDIARA</sequence>
<dbReference type="Pfam" id="PF11363">
    <property type="entry name" value="DUF3164"/>
    <property type="match status" value="1"/>
</dbReference>
<evidence type="ECO:0008006" key="3">
    <source>
        <dbReference type="Google" id="ProtNLM"/>
    </source>
</evidence>
<dbReference type="InterPro" id="IPR021505">
    <property type="entry name" value="Phage_B3_Orf6"/>
</dbReference>
<name>A0A0D6Q3S7_KOMEU</name>
<gene>
    <name evidence="1" type="ORF">Geu3261_0351_020</name>
</gene>
<dbReference type="AlphaFoldDB" id="A0A0D6Q3S7"/>
<protein>
    <recommendedName>
        <fullName evidence="3">Sulfate transporter</fullName>
    </recommendedName>
</protein>
<proteinExistence type="predicted"/>
<evidence type="ECO:0000313" key="1">
    <source>
        <dbReference type="EMBL" id="GAN97978.1"/>
    </source>
</evidence>
<accession>A0A0D6Q3S7</accession>
<dbReference type="EMBL" id="BANI01000296">
    <property type="protein sequence ID" value="GAN97978.1"/>
    <property type="molecule type" value="Genomic_DNA"/>
</dbReference>
<comment type="caution">
    <text evidence="1">The sequence shown here is derived from an EMBL/GenBank/DDBJ whole genome shotgun (WGS) entry which is preliminary data.</text>
</comment>
<dbReference type="Proteomes" id="UP000032675">
    <property type="component" value="Unassembled WGS sequence"/>
</dbReference>
<dbReference type="RefSeq" id="WP_048852375.1">
    <property type="nucleotide sequence ID" value="NZ_BANI01000296.1"/>
</dbReference>
<organism evidence="1 2">
    <name type="scientific">Komagataeibacter europaeus NBRC 3261</name>
    <dbReference type="NCBI Taxonomy" id="1234669"/>
    <lineage>
        <taxon>Bacteria</taxon>
        <taxon>Pseudomonadati</taxon>
        <taxon>Pseudomonadota</taxon>
        <taxon>Alphaproteobacteria</taxon>
        <taxon>Acetobacterales</taxon>
        <taxon>Acetobacteraceae</taxon>
        <taxon>Komagataeibacter</taxon>
    </lineage>
</organism>
<reference evidence="1 2" key="1">
    <citation type="submission" date="2012-11" db="EMBL/GenBank/DDBJ databases">
        <title>Whole genome sequence of Gluconacetobacter europaeus NBRC3261.</title>
        <authorList>
            <person name="Azuma Y."/>
            <person name="Higashiura N."/>
            <person name="Hirakawa H."/>
            <person name="Matsushita K."/>
        </authorList>
    </citation>
    <scope>NUCLEOTIDE SEQUENCE [LARGE SCALE GENOMIC DNA]</scope>
    <source>
        <strain evidence="1 2">NBRC 3261</strain>
    </source>
</reference>